<dbReference type="EMBL" id="JAJSOF020000018">
    <property type="protein sequence ID" value="KAJ4439188.1"/>
    <property type="molecule type" value="Genomic_DNA"/>
</dbReference>
<comment type="caution">
    <text evidence="1">The sequence shown here is derived from an EMBL/GenBank/DDBJ whole genome shotgun (WGS) entry which is preliminary data.</text>
</comment>
<protein>
    <submittedName>
        <fullName evidence="1">Uncharacterized protein</fullName>
    </submittedName>
</protein>
<name>A0ABQ8SZM0_PERAM</name>
<organism evidence="1 2">
    <name type="scientific">Periplaneta americana</name>
    <name type="common">American cockroach</name>
    <name type="synonym">Blatta americana</name>
    <dbReference type="NCBI Taxonomy" id="6978"/>
    <lineage>
        <taxon>Eukaryota</taxon>
        <taxon>Metazoa</taxon>
        <taxon>Ecdysozoa</taxon>
        <taxon>Arthropoda</taxon>
        <taxon>Hexapoda</taxon>
        <taxon>Insecta</taxon>
        <taxon>Pterygota</taxon>
        <taxon>Neoptera</taxon>
        <taxon>Polyneoptera</taxon>
        <taxon>Dictyoptera</taxon>
        <taxon>Blattodea</taxon>
        <taxon>Blattoidea</taxon>
        <taxon>Blattidae</taxon>
        <taxon>Blattinae</taxon>
        <taxon>Periplaneta</taxon>
    </lineage>
</organism>
<evidence type="ECO:0000313" key="1">
    <source>
        <dbReference type="EMBL" id="KAJ4439188.1"/>
    </source>
</evidence>
<gene>
    <name evidence="1" type="ORF">ANN_29296</name>
</gene>
<proteinExistence type="predicted"/>
<reference evidence="1 2" key="1">
    <citation type="journal article" date="2022" name="Allergy">
        <title>Genome assembly and annotation of Periplaneta americana reveal a comprehensive cockroach allergen profile.</title>
        <authorList>
            <person name="Wang L."/>
            <person name="Xiong Q."/>
            <person name="Saelim N."/>
            <person name="Wang L."/>
            <person name="Nong W."/>
            <person name="Wan A.T."/>
            <person name="Shi M."/>
            <person name="Liu X."/>
            <person name="Cao Q."/>
            <person name="Hui J.H.L."/>
            <person name="Sookrung N."/>
            <person name="Leung T.F."/>
            <person name="Tungtrongchitr A."/>
            <person name="Tsui S.K.W."/>
        </authorList>
    </citation>
    <scope>NUCLEOTIDE SEQUENCE [LARGE SCALE GENOMIC DNA]</scope>
    <source>
        <strain evidence="1">PWHHKU_190912</strain>
    </source>
</reference>
<sequence length="214" mass="23876">MDLREVGYDGRDWINLAQDRDQRWAYVRATMNLRVPYMPNHFSGCKSSLSGKAPCKADLNNFKEKLFLVPGIDPGPLVERASALPTEAGNSTRHRLNFSLYITLSRVSDETPETQIECTQSHRDWCSMWVSGVSSAHASCVDIKRKVETLSGGVPGSSGRELRRFSWGEFRHDQFGGDSRGVRLDDSCGELWVGVTAIRDGITDNPVREGRGLL</sequence>
<keyword evidence="2" id="KW-1185">Reference proteome</keyword>
<accession>A0ABQ8SZM0</accession>
<dbReference type="Proteomes" id="UP001148838">
    <property type="component" value="Unassembled WGS sequence"/>
</dbReference>
<evidence type="ECO:0000313" key="2">
    <source>
        <dbReference type="Proteomes" id="UP001148838"/>
    </source>
</evidence>